<gene>
    <name evidence="1" type="ORF">VNO78_15227</name>
</gene>
<proteinExistence type="predicted"/>
<dbReference type="EMBL" id="JAYMYS010000004">
    <property type="protein sequence ID" value="KAK7394692.1"/>
    <property type="molecule type" value="Genomic_DNA"/>
</dbReference>
<protein>
    <submittedName>
        <fullName evidence="1">Uncharacterized protein</fullName>
    </submittedName>
</protein>
<organism evidence="1 2">
    <name type="scientific">Psophocarpus tetragonolobus</name>
    <name type="common">Winged bean</name>
    <name type="synonym">Dolichos tetragonolobus</name>
    <dbReference type="NCBI Taxonomy" id="3891"/>
    <lineage>
        <taxon>Eukaryota</taxon>
        <taxon>Viridiplantae</taxon>
        <taxon>Streptophyta</taxon>
        <taxon>Embryophyta</taxon>
        <taxon>Tracheophyta</taxon>
        <taxon>Spermatophyta</taxon>
        <taxon>Magnoliopsida</taxon>
        <taxon>eudicotyledons</taxon>
        <taxon>Gunneridae</taxon>
        <taxon>Pentapetalae</taxon>
        <taxon>rosids</taxon>
        <taxon>fabids</taxon>
        <taxon>Fabales</taxon>
        <taxon>Fabaceae</taxon>
        <taxon>Papilionoideae</taxon>
        <taxon>50 kb inversion clade</taxon>
        <taxon>NPAAA clade</taxon>
        <taxon>indigoferoid/millettioid clade</taxon>
        <taxon>Phaseoleae</taxon>
        <taxon>Psophocarpus</taxon>
    </lineage>
</organism>
<reference evidence="1 2" key="1">
    <citation type="submission" date="2024-01" db="EMBL/GenBank/DDBJ databases">
        <title>The genomes of 5 underutilized Papilionoideae crops provide insights into root nodulation and disease resistanc.</title>
        <authorList>
            <person name="Jiang F."/>
        </authorList>
    </citation>
    <scope>NUCLEOTIDE SEQUENCE [LARGE SCALE GENOMIC DNA]</scope>
    <source>
        <strain evidence="1">DUOXIRENSHENG_FW03</strain>
        <tissue evidence="1">Leaves</tissue>
    </source>
</reference>
<sequence length="68" mass="7484">MLENLINDLIGPVDANVGYGSFLFCGCDWRKNSKRIMDSCGLWILCLIQSSEYATSVCNGLHAIVTNV</sequence>
<keyword evidence="2" id="KW-1185">Reference proteome</keyword>
<name>A0AAN9XJ13_PSOTE</name>
<evidence type="ECO:0000313" key="1">
    <source>
        <dbReference type="EMBL" id="KAK7394692.1"/>
    </source>
</evidence>
<comment type="caution">
    <text evidence="1">The sequence shown here is derived from an EMBL/GenBank/DDBJ whole genome shotgun (WGS) entry which is preliminary data.</text>
</comment>
<accession>A0AAN9XJ13</accession>
<evidence type="ECO:0000313" key="2">
    <source>
        <dbReference type="Proteomes" id="UP001386955"/>
    </source>
</evidence>
<dbReference type="AlphaFoldDB" id="A0AAN9XJ13"/>
<dbReference type="Proteomes" id="UP001386955">
    <property type="component" value="Unassembled WGS sequence"/>
</dbReference>